<comment type="caution">
    <text evidence="5">The sequence shown here is derived from an EMBL/GenBank/DDBJ whole genome shotgun (WGS) entry which is preliminary data.</text>
</comment>
<reference evidence="5 6" key="1">
    <citation type="submission" date="2014-07" db="EMBL/GenBank/DDBJ databases">
        <title>Draft genome sequence of Thalassospira profundimaris S25-3-2.</title>
        <authorList>
            <person name="Lai Q."/>
            <person name="Shao Z."/>
        </authorList>
    </citation>
    <scope>NUCLEOTIDE SEQUENCE [LARGE SCALE GENOMIC DNA]</scope>
    <source>
        <strain evidence="5 6">S25-3-2</strain>
    </source>
</reference>
<evidence type="ECO:0000259" key="4">
    <source>
        <dbReference type="PROSITE" id="PS01124"/>
    </source>
</evidence>
<keyword evidence="2" id="KW-0238">DNA-binding</keyword>
<protein>
    <submittedName>
        <fullName evidence="5">AraC family transcriptional regulator</fullName>
    </submittedName>
</protein>
<dbReference type="PRINTS" id="PR00032">
    <property type="entry name" value="HTHARAC"/>
</dbReference>
<evidence type="ECO:0000256" key="2">
    <source>
        <dbReference type="ARBA" id="ARBA00023125"/>
    </source>
</evidence>
<feature type="domain" description="HTH araC/xylS-type" evidence="4">
    <location>
        <begin position="203"/>
        <end position="301"/>
    </location>
</feature>
<dbReference type="Proteomes" id="UP000252517">
    <property type="component" value="Unassembled WGS sequence"/>
</dbReference>
<dbReference type="PANTHER" id="PTHR46796">
    <property type="entry name" value="HTH-TYPE TRANSCRIPTIONAL ACTIVATOR RHAS-RELATED"/>
    <property type="match status" value="1"/>
</dbReference>
<dbReference type="GO" id="GO:0003700">
    <property type="term" value="F:DNA-binding transcription factor activity"/>
    <property type="evidence" value="ECO:0007669"/>
    <property type="project" value="InterPro"/>
</dbReference>
<dbReference type="InterPro" id="IPR020449">
    <property type="entry name" value="Tscrpt_reg_AraC-type_HTH"/>
</dbReference>
<dbReference type="SMART" id="SM00342">
    <property type="entry name" value="HTH_ARAC"/>
    <property type="match status" value="1"/>
</dbReference>
<keyword evidence="3" id="KW-0804">Transcription</keyword>
<dbReference type="SUPFAM" id="SSF46689">
    <property type="entry name" value="Homeodomain-like"/>
    <property type="match status" value="2"/>
</dbReference>
<dbReference type="InterPro" id="IPR032783">
    <property type="entry name" value="AraC_lig"/>
</dbReference>
<accession>A0A367XLW7</accession>
<gene>
    <name evidence="5" type="ORF">TH25_04660</name>
</gene>
<dbReference type="EMBL" id="JPWH01000002">
    <property type="protein sequence ID" value="RCK53791.1"/>
    <property type="molecule type" value="Genomic_DNA"/>
</dbReference>
<dbReference type="PROSITE" id="PS01124">
    <property type="entry name" value="HTH_ARAC_FAMILY_2"/>
    <property type="match status" value="1"/>
</dbReference>
<evidence type="ECO:0000256" key="3">
    <source>
        <dbReference type="ARBA" id="ARBA00023163"/>
    </source>
</evidence>
<dbReference type="InterPro" id="IPR018060">
    <property type="entry name" value="HTH_AraC"/>
</dbReference>
<evidence type="ECO:0000313" key="5">
    <source>
        <dbReference type="EMBL" id="RCK53791.1"/>
    </source>
</evidence>
<dbReference type="InterPro" id="IPR009057">
    <property type="entry name" value="Homeodomain-like_sf"/>
</dbReference>
<dbReference type="GO" id="GO:0043565">
    <property type="term" value="F:sequence-specific DNA binding"/>
    <property type="evidence" value="ECO:0007669"/>
    <property type="project" value="InterPro"/>
</dbReference>
<dbReference type="RefSeq" id="WP_114087212.1">
    <property type="nucleotide sequence ID" value="NZ_JPWH01000002.1"/>
</dbReference>
<organism evidence="5 6">
    <name type="scientific">Thalassospira profundimaris</name>
    <dbReference type="NCBI Taxonomy" id="502049"/>
    <lineage>
        <taxon>Bacteria</taxon>
        <taxon>Pseudomonadati</taxon>
        <taxon>Pseudomonadota</taxon>
        <taxon>Alphaproteobacteria</taxon>
        <taxon>Rhodospirillales</taxon>
        <taxon>Thalassospiraceae</taxon>
        <taxon>Thalassospira</taxon>
    </lineage>
</organism>
<proteinExistence type="predicted"/>
<dbReference type="PANTHER" id="PTHR46796:SF7">
    <property type="entry name" value="ARAC FAMILY TRANSCRIPTIONAL REGULATOR"/>
    <property type="match status" value="1"/>
</dbReference>
<dbReference type="Pfam" id="PF12833">
    <property type="entry name" value="HTH_18"/>
    <property type="match status" value="1"/>
</dbReference>
<name>A0A367XLW7_9PROT</name>
<dbReference type="OrthoDB" id="9802263at2"/>
<dbReference type="AlphaFoldDB" id="A0A367XLW7"/>
<dbReference type="InterPro" id="IPR050204">
    <property type="entry name" value="AraC_XylS_family_regulators"/>
</dbReference>
<dbReference type="Gene3D" id="1.10.10.60">
    <property type="entry name" value="Homeodomain-like"/>
    <property type="match status" value="2"/>
</dbReference>
<evidence type="ECO:0000313" key="6">
    <source>
        <dbReference type="Proteomes" id="UP000252517"/>
    </source>
</evidence>
<dbReference type="Pfam" id="PF12852">
    <property type="entry name" value="Cupin_6"/>
    <property type="match status" value="1"/>
</dbReference>
<keyword evidence="1" id="KW-0805">Transcription regulation</keyword>
<evidence type="ECO:0000256" key="1">
    <source>
        <dbReference type="ARBA" id="ARBA00023015"/>
    </source>
</evidence>
<sequence>MDPLSDVLSLLKPRAYMSAGMDIAGPWGIDFPSLGRGIKTGAVAKGDCWLAVQGVKDPVHLKTGDCFLLPHGPAFFLGSSLDADAVNANDFFAANSAYGHIRTVKGGGDYLIASSRFILDGTQADMLLALLPPIVHIHQQEETAALRHSIERMMEEMRRNEPGSTLVLQNLAHMMLVQALRQHLDTIQDGVGWFFALSDRQLAAAINAIHNDPAHSWSVALLANHAGMSRSAFAAKFRERVGKSPMAYLTHWRMLLAGERLEAARDPISVIALDLGYESESAFSTAFKREMGVSPRQYGQQLSKTRAA</sequence>